<dbReference type="EMBL" id="AFBQ01000117">
    <property type="protein sequence ID" value="EHY31777.1"/>
    <property type="molecule type" value="Genomic_DNA"/>
</dbReference>
<dbReference type="HOGENOM" id="CLU_045011_19_1_4"/>
<dbReference type="SFLD" id="SFLDG01135">
    <property type="entry name" value="C1.5.6:_HAD__Beta-PGM__Phospha"/>
    <property type="match status" value="1"/>
</dbReference>
<dbReference type="AlphaFoldDB" id="H3KDN9"/>
<gene>
    <name evidence="5" type="ORF">HMPREF9440_00850</name>
</gene>
<name>H3KDN9_9BURK</name>
<proteinExistence type="inferred from homology"/>
<evidence type="ECO:0000256" key="3">
    <source>
        <dbReference type="ARBA" id="ARBA00006171"/>
    </source>
</evidence>
<evidence type="ECO:0000313" key="5">
    <source>
        <dbReference type="EMBL" id="EHY31777.1"/>
    </source>
</evidence>
<dbReference type="Gene3D" id="3.40.50.1000">
    <property type="entry name" value="HAD superfamily/HAD-like"/>
    <property type="match status" value="1"/>
</dbReference>
<accession>H3KDN9</accession>
<dbReference type="PANTHER" id="PTHR43434:SF1">
    <property type="entry name" value="PHOSPHOGLYCOLATE PHOSPHATASE"/>
    <property type="match status" value="1"/>
</dbReference>
<sequence length="230" mass="25180">MDTKAVLFDLDGTLVDSLPDIHAGVCALAERRGLPKPPIEDVGDMIGKGIRVLIERLADWWRLRGHAVETPEPEALLPELIEVWSGMPDLVRPIPGAFEAVAALRAAGIKTALVTNKIRERTVEYLERNGLEDAFDAVVTASDCERAKPWPDMLWMAAEQLQVDPKACVMVGDSQNDALAGRAAGMRTVLVRTGYNEGVTIDEWAAQNGFEDLWDDVPQAMAPILKEAAR</sequence>
<dbReference type="PATRIC" id="fig|762967.3.peg.677"/>
<dbReference type="SUPFAM" id="SSF56784">
    <property type="entry name" value="HAD-like"/>
    <property type="match status" value="1"/>
</dbReference>
<dbReference type="NCBIfam" id="TIGR01509">
    <property type="entry name" value="HAD-SF-IA-v3"/>
    <property type="match status" value="1"/>
</dbReference>
<dbReference type="InterPro" id="IPR036412">
    <property type="entry name" value="HAD-like_sf"/>
</dbReference>
<comment type="catalytic activity">
    <reaction evidence="1">
        <text>2-phosphoglycolate + H2O = glycolate + phosphate</text>
        <dbReference type="Rhea" id="RHEA:14369"/>
        <dbReference type="ChEBI" id="CHEBI:15377"/>
        <dbReference type="ChEBI" id="CHEBI:29805"/>
        <dbReference type="ChEBI" id="CHEBI:43474"/>
        <dbReference type="ChEBI" id="CHEBI:58033"/>
        <dbReference type="EC" id="3.1.3.18"/>
    </reaction>
</comment>
<dbReference type="PRINTS" id="PR00413">
    <property type="entry name" value="HADHALOGNASE"/>
</dbReference>
<dbReference type="RefSeq" id="WP_008541560.1">
    <property type="nucleotide sequence ID" value="NZ_JH604926.1"/>
</dbReference>
<comment type="caution">
    <text evidence="5">The sequence shown here is derived from an EMBL/GenBank/DDBJ whole genome shotgun (WGS) entry which is preliminary data.</text>
</comment>
<evidence type="ECO:0000256" key="4">
    <source>
        <dbReference type="ARBA" id="ARBA00013078"/>
    </source>
</evidence>
<comment type="similarity">
    <text evidence="3">Belongs to the HAD-like hydrolase superfamily. CbbY/CbbZ/Gph/YieH family.</text>
</comment>
<dbReference type="STRING" id="762967.HMPREF9440_00850"/>
<dbReference type="SFLD" id="SFLDS00003">
    <property type="entry name" value="Haloacid_Dehalogenase"/>
    <property type="match status" value="1"/>
</dbReference>
<dbReference type="InterPro" id="IPR006549">
    <property type="entry name" value="HAD-SF_hydro_IIIA"/>
</dbReference>
<dbReference type="NCBIfam" id="TIGR01662">
    <property type="entry name" value="HAD-SF-IIIA"/>
    <property type="match status" value="1"/>
</dbReference>
<comment type="pathway">
    <text evidence="2">Organic acid metabolism; glycolate biosynthesis; glycolate from 2-phosphoglycolate: step 1/1.</text>
</comment>
<dbReference type="Gene3D" id="1.10.150.240">
    <property type="entry name" value="Putative phosphatase, domain 2"/>
    <property type="match status" value="1"/>
</dbReference>
<evidence type="ECO:0000313" key="6">
    <source>
        <dbReference type="Proteomes" id="UP000004956"/>
    </source>
</evidence>
<organism evidence="5 6">
    <name type="scientific">Sutterella parvirubra YIT 11816</name>
    <dbReference type="NCBI Taxonomy" id="762967"/>
    <lineage>
        <taxon>Bacteria</taxon>
        <taxon>Pseudomonadati</taxon>
        <taxon>Pseudomonadota</taxon>
        <taxon>Betaproteobacteria</taxon>
        <taxon>Burkholderiales</taxon>
        <taxon>Sutterellaceae</taxon>
        <taxon>Sutterella</taxon>
    </lineage>
</organism>
<dbReference type="PANTHER" id="PTHR43434">
    <property type="entry name" value="PHOSPHOGLYCOLATE PHOSPHATASE"/>
    <property type="match status" value="1"/>
</dbReference>
<evidence type="ECO:0000256" key="2">
    <source>
        <dbReference type="ARBA" id="ARBA00004818"/>
    </source>
</evidence>
<dbReference type="InterPro" id="IPR023214">
    <property type="entry name" value="HAD_sf"/>
</dbReference>
<dbReference type="EC" id="3.1.3.18" evidence="4"/>
<protein>
    <recommendedName>
        <fullName evidence="4">phosphoglycolate phosphatase</fullName>
        <ecNumber evidence="4">3.1.3.18</ecNumber>
    </recommendedName>
</protein>
<dbReference type="SFLD" id="SFLDG01129">
    <property type="entry name" value="C1.5:_HAD__Beta-PGM__Phosphata"/>
    <property type="match status" value="1"/>
</dbReference>
<evidence type="ECO:0000256" key="1">
    <source>
        <dbReference type="ARBA" id="ARBA00000830"/>
    </source>
</evidence>
<dbReference type="InterPro" id="IPR006439">
    <property type="entry name" value="HAD-SF_hydro_IA"/>
</dbReference>
<dbReference type="NCBIfam" id="TIGR01549">
    <property type="entry name" value="HAD-SF-IA-v1"/>
    <property type="match status" value="1"/>
</dbReference>
<dbReference type="GO" id="GO:0008967">
    <property type="term" value="F:phosphoglycolate phosphatase activity"/>
    <property type="evidence" value="ECO:0007669"/>
    <property type="project" value="UniProtKB-EC"/>
</dbReference>
<dbReference type="OrthoDB" id="9807630at2"/>
<dbReference type="InterPro" id="IPR023198">
    <property type="entry name" value="PGP-like_dom2"/>
</dbReference>
<reference evidence="5 6" key="1">
    <citation type="submission" date="2011-11" db="EMBL/GenBank/DDBJ databases">
        <authorList>
            <person name="Weinstock G."/>
            <person name="Sodergren E."/>
            <person name="Clifton S."/>
            <person name="Fulton L."/>
            <person name="Fulton B."/>
            <person name="Courtney L."/>
            <person name="Fronick C."/>
            <person name="Harrison M."/>
            <person name="Strong C."/>
            <person name="Farmer C."/>
            <person name="Delahaunty K."/>
            <person name="Markovic C."/>
            <person name="Hall O."/>
            <person name="Minx P."/>
            <person name="Tomlinson C."/>
            <person name="Mitreva M."/>
            <person name="Hou S."/>
            <person name="Chen J."/>
            <person name="Wollam A."/>
            <person name="Pepin K.H."/>
            <person name="Johnson M."/>
            <person name="Bhonagiri V."/>
            <person name="Zhang X."/>
            <person name="Suruliraj S."/>
            <person name="Warren W."/>
            <person name="Chinwalla A."/>
            <person name="Mardis E.R."/>
            <person name="Wilson R.K."/>
        </authorList>
    </citation>
    <scope>NUCLEOTIDE SEQUENCE [LARGE SCALE GENOMIC DNA]</scope>
    <source>
        <strain evidence="5 6">YIT 11816</strain>
    </source>
</reference>
<dbReference type="GO" id="GO:0005829">
    <property type="term" value="C:cytosol"/>
    <property type="evidence" value="ECO:0007669"/>
    <property type="project" value="TreeGrafter"/>
</dbReference>
<dbReference type="GO" id="GO:0006281">
    <property type="term" value="P:DNA repair"/>
    <property type="evidence" value="ECO:0007669"/>
    <property type="project" value="TreeGrafter"/>
</dbReference>
<dbReference type="Pfam" id="PF00702">
    <property type="entry name" value="Hydrolase"/>
    <property type="match status" value="1"/>
</dbReference>
<dbReference type="Proteomes" id="UP000004956">
    <property type="component" value="Unassembled WGS sequence"/>
</dbReference>
<keyword evidence="6" id="KW-1185">Reference proteome</keyword>
<dbReference type="InterPro" id="IPR050155">
    <property type="entry name" value="HAD-like_hydrolase_sf"/>
</dbReference>